<gene>
    <name evidence="2" type="ORF">WUBG_06566</name>
</gene>
<sequence length="54" mass="5990">MEYIRNTDKASATENPNQCPEEYDAGASNADYNLASSTTPENKTEPENLYEKSS</sequence>
<feature type="compositionally biased region" description="Polar residues" evidence="1">
    <location>
        <begin position="9"/>
        <end position="18"/>
    </location>
</feature>
<name>J9EZB3_WUCBA</name>
<accession>J9EZB3</accession>
<reference evidence="3" key="1">
    <citation type="submission" date="2012-08" db="EMBL/GenBank/DDBJ databases">
        <title>The Genome Sequence of Wuchereria bancrofti.</title>
        <authorList>
            <person name="Nutman T.B."/>
            <person name="Fink D.L."/>
            <person name="Russ C."/>
            <person name="Young S."/>
            <person name="Zeng Q."/>
            <person name="Koehrsen M."/>
            <person name="Alvarado L."/>
            <person name="Berlin A."/>
            <person name="Chapman S.B."/>
            <person name="Chen Z."/>
            <person name="Freedman E."/>
            <person name="Gellesch M."/>
            <person name="Goldberg J."/>
            <person name="Griggs A."/>
            <person name="Gujja S."/>
            <person name="Heilman E.R."/>
            <person name="Heiman D."/>
            <person name="Hepburn T."/>
            <person name="Howarth C."/>
            <person name="Jen D."/>
            <person name="Larson L."/>
            <person name="Lewis B."/>
            <person name="Mehta T."/>
            <person name="Park D."/>
            <person name="Pearson M."/>
            <person name="Roberts A."/>
            <person name="Saif S."/>
            <person name="Shea T."/>
            <person name="Shenoy N."/>
            <person name="Sisk P."/>
            <person name="Stolte C."/>
            <person name="Sykes S."/>
            <person name="Walk T."/>
            <person name="White J."/>
            <person name="Yandava C."/>
            <person name="Haas B."/>
            <person name="Henn M.R."/>
            <person name="Nusbaum C."/>
            <person name="Birren B."/>
        </authorList>
    </citation>
    <scope>NUCLEOTIDE SEQUENCE [LARGE SCALE GENOMIC DNA]</scope>
    <source>
        <strain evidence="3">NA</strain>
    </source>
</reference>
<comment type="caution">
    <text evidence="2">The sequence shown here is derived from an EMBL/GenBank/DDBJ whole genome shotgun (WGS) entry which is preliminary data.</text>
</comment>
<feature type="compositionally biased region" description="Basic and acidic residues" evidence="1">
    <location>
        <begin position="42"/>
        <end position="54"/>
    </location>
</feature>
<evidence type="ECO:0000313" key="3">
    <source>
        <dbReference type="Proteomes" id="UP000004810"/>
    </source>
</evidence>
<dbReference type="Proteomes" id="UP000004810">
    <property type="component" value="Unassembled WGS sequence"/>
</dbReference>
<evidence type="ECO:0000313" key="2">
    <source>
        <dbReference type="EMBL" id="EJW82527.1"/>
    </source>
</evidence>
<feature type="non-terminal residue" evidence="2">
    <location>
        <position position="54"/>
    </location>
</feature>
<dbReference type="EMBL" id="ADBV01002816">
    <property type="protein sequence ID" value="EJW82527.1"/>
    <property type="molecule type" value="Genomic_DNA"/>
</dbReference>
<organism evidence="2 3">
    <name type="scientific">Wuchereria bancrofti</name>
    <dbReference type="NCBI Taxonomy" id="6293"/>
    <lineage>
        <taxon>Eukaryota</taxon>
        <taxon>Metazoa</taxon>
        <taxon>Ecdysozoa</taxon>
        <taxon>Nematoda</taxon>
        <taxon>Chromadorea</taxon>
        <taxon>Rhabditida</taxon>
        <taxon>Spirurina</taxon>
        <taxon>Spiruromorpha</taxon>
        <taxon>Filarioidea</taxon>
        <taxon>Onchocercidae</taxon>
        <taxon>Wuchereria</taxon>
    </lineage>
</organism>
<feature type="region of interest" description="Disordered" evidence="1">
    <location>
        <begin position="1"/>
        <end position="54"/>
    </location>
</feature>
<feature type="compositionally biased region" description="Polar residues" evidence="1">
    <location>
        <begin position="30"/>
        <end position="41"/>
    </location>
</feature>
<proteinExistence type="predicted"/>
<evidence type="ECO:0000256" key="1">
    <source>
        <dbReference type="SAM" id="MobiDB-lite"/>
    </source>
</evidence>
<dbReference type="AlphaFoldDB" id="J9EZB3"/>
<protein>
    <submittedName>
        <fullName evidence="2">Uncharacterized protein</fullName>
    </submittedName>
</protein>